<protein>
    <submittedName>
        <fullName evidence="1">Uncharacterized protein</fullName>
    </submittedName>
</protein>
<sequence>MNFCTPGKLDDSDQVNKRGFCAELRKNGLNPVVADVAQFIANSIAGNLLAQSF</sequence>
<dbReference type="OrthoDB" id="3240577at2759"/>
<keyword evidence="2" id="KW-1185">Reference proteome</keyword>
<dbReference type="KEGG" id="adl:AURDEDRAFT_76215"/>
<dbReference type="Proteomes" id="UP000006514">
    <property type="component" value="Unassembled WGS sequence"/>
</dbReference>
<dbReference type="InParanoid" id="J0LCX9"/>
<evidence type="ECO:0000313" key="1">
    <source>
        <dbReference type="EMBL" id="EJD34387.1"/>
    </source>
</evidence>
<dbReference type="EMBL" id="JH687954">
    <property type="protein sequence ID" value="EJD34387.1"/>
    <property type="molecule type" value="Genomic_DNA"/>
</dbReference>
<accession>J0LCX9</accession>
<name>J0LCX9_AURST</name>
<organism evidence="1 2">
    <name type="scientific">Auricularia subglabra (strain TFB-10046 / SS5)</name>
    <name type="common">White-rot fungus</name>
    <name type="synonym">Auricularia delicata (strain TFB10046)</name>
    <dbReference type="NCBI Taxonomy" id="717982"/>
    <lineage>
        <taxon>Eukaryota</taxon>
        <taxon>Fungi</taxon>
        <taxon>Dikarya</taxon>
        <taxon>Basidiomycota</taxon>
        <taxon>Agaricomycotina</taxon>
        <taxon>Agaricomycetes</taxon>
        <taxon>Auriculariales</taxon>
        <taxon>Auriculariaceae</taxon>
        <taxon>Auricularia</taxon>
    </lineage>
</organism>
<reference evidence="2" key="1">
    <citation type="journal article" date="2012" name="Science">
        <title>The Paleozoic origin of enzymatic lignin decomposition reconstructed from 31 fungal genomes.</title>
        <authorList>
            <person name="Floudas D."/>
            <person name="Binder M."/>
            <person name="Riley R."/>
            <person name="Barry K."/>
            <person name="Blanchette R.A."/>
            <person name="Henrissat B."/>
            <person name="Martinez A.T."/>
            <person name="Otillar R."/>
            <person name="Spatafora J.W."/>
            <person name="Yadav J.S."/>
            <person name="Aerts A."/>
            <person name="Benoit I."/>
            <person name="Boyd A."/>
            <person name="Carlson A."/>
            <person name="Copeland A."/>
            <person name="Coutinho P.M."/>
            <person name="de Vries R.P."/>
            <person name="Ferreira P."/>
            <person name="Findley K."/>
            <person name="Foster B."/>
            <person name="Gaskell J."/>
            <person name="Glotzer D."/>
            <person name="Gorecki P."/>
            <person name="Heitman J."/>
            <person name="Hesse C."/>
            <person name="Hori C."/>
            <person name="Igarashi K."/>
            <person name="Jurgens J.A."/>
            <person name="Kallen N."/>
            <person name="Kersten P."/>
            <person name="Kohler A."/>
            <person name="Kuees U."/>
            <person name="Kumar T.K.A."/>
            <person name="Kuo A."/>
            <person name="LaButti K."/>
            <person name="Larrondo L.F."/>
            <person name="Lindquist E."/>
            <person name="Ling A."/>
            <person name="Lombard V."/>
            <person name="Lucas S."/>
            <person name="Lundell T."/>
            <person name="Martin R."/>
            <person name="McLaughlin D.J."/>
            <person name="Morgenstern I."/>
            <person name="Morin E."/>
            <person name="Murat C."/>
            <person name="Nagy L.G."/>
            <person name="Nolan M."/>
            <person name="Ohm R.A."/>
            <person name="Patyshakuliyeva A."/>
            <person name="Rokas A."/>
            <person name="Ruiz-Duenas F.J."/>
            <person name="Sabat G."/>
            <person name="Salamov A."/>
            <person name="Samejima M."/>
            <person name="Schmutz J."/>
            <person name="Slot J.C."/>
            <person name="St John F."/>
            <person name="Stenlid J."/>
            <person name="Sun H."/>
            <person name="Sun S."/>
            <person name="Syed K."/>
            <person name="Tsang A."/>
            <person name="Wiebenga A."/>
            <person name="Young D."/>
            <person name="Pisabarro A."/>
            <person name="Eastwood D.C."/>
            <person name="Martin F."/>
            <person name="Cullen D."/>
            <person name="Grigoriev I.V."/>
            <person name="Hibbett D.S."/>
        </authorList>
    </citation>
    <scope>NUCLEOTIDE SEQUENCE [LARGE SCALE GENOMIC DNA]</scope>
    <source>
        <strain evidence="2">TFB10046</strain>
    </source>
</reference>
<evidence type="ECO:0000313" key="2">
    <source>
        <dbReference type="Proteomes" id="UP000006514"/>
    </source>
</evidence>
<gene>
    <name evidence="1" type="ORF">AURDEDRAFT_76215</name>
</gene>
<proteinExistence type="predicted"/>
<dbReference type="AlphaFoldDB" id="J0LCX9"/>